<sequence>MVFVKTMAGKNSKLSQFKERETYTQFVQKQVWRKVEAYQAEYPQHKFFLMAFGNTTQPLTPTVEKALIDSAHRLSNPKTYTGYEDIIGNPNLRQAICTDYYGEKLGVEIDLEDVFISDGAQSTSVNIQELFAENSKVAIPNPVYPSFIEGTLLAGRPLIYLPCDETNNFVPNPPKENVDLIYLCFPNNPTGTVSCSAFKLGIIKSRIQ</sequence>
<protein>
    <recommendedName>
        <fullName evidence="4">LL-diaminopimelate aminotransferase</fullName>
        <ecNumber evidence="3">2.6.1.83</ecNumber>
    </recommendedName>
</protein>
<dbReference type="EMBL" id="JAHHHW010000086">
    <property type="protein sequence ID" value="MBW4432521.1"/>
    <property type="molecule type" value="Genomic_DNA"/>
</dbReference>
<evidence type="ECO:0000313" key="10">
    <source>
        <dbReference type="EMBL" id="MBW4432521.1"/>
    </source>
</evidence>
<feature type="domain" description="Aminotransferase class I/classII large" evidence="9">
    <location>
        <begin position="56"/>
        <end position="193"/>
    </location>
</feature>
<evidence type="ECO:0000313" key="11">
    <source>
        <dbReference type="Proteomes" id="UP000813215"/>
    </source>
</evidence>
<keyword evidence="5 10" id="KW-0032">Aminotransferase</keyword>
<keyword evidence="6" id="KW-0808">Transferase</keyword>
<dbReference type="PANTHER" id="PTHR43144">
    <property type="entry name" value="AMINOTRANSFERASE"/>
    <property type="match status" value="1"/>
</dbReference>
<reference evidence="10" key="1">
    <citation type="submission" date="2021-05" db="EMBL/GenBank/DDBJ databases">
        <authorList>
            <person name="Pietrasiak N."/>
            <person name="Ward R."/>
            <person name="Stajich J.E."/>
            <person name="Kurbessoian T."/>
        </authorList>
    </citation>
    <scope>NUCLEOTIDE SEQUENCE</scope>
    <source>
        <strain evidence="10">HA4357-MV3</strain>
    </source>
</reference>
<accession>A0A9E3LSZ1</accession>
<dbReference type="EC" id="2.6.1.83" evidence="3"/>
<dbReference type="Gene3D" id="3.90.1150.10">
    <property type="entry name" value="Aspartate Aminotransferase, domain 1"/>
    <property type="match status" value="1"/>
</dbReference>
<gene>
    <name evidence="10" type="ORF">KME28_12500</name>
</gene>
<evidence type="ECO:0000256" key="3">
    <source>
        <dbReference type="ARBA" id="ARBA00013138"/>
    </source>
</evidence>
<proteinExistence type="predicted"/>
<comment type="pathway">
    <text evidence="2">Amino-acid biosynthesis; L-lysine biosynthesis via DAP pathway; LL-2,6-diaminopimelate from (S)-tetrahydrodipicolinate (aminotransferase route): step 1/1.</text>
</comment>
<evidence type="ECO:0000256" key="8">
    <source>
        <dbReference type="ARBA" id="ARBA00051934"/>
    </source>
</evidence>
<comment type="catalytic activity">
    <reaction evidence="8">
        <text>(2S,6S)-2,6-diaminopimelate + 2-oxoglutarate = (S)-2,3,4,5-tetrahydrodipicolinate + L-glutamate + H2O + H(+)</text>
        <dbReference type="Rhea" id="RHEA:23988"/>
        <dbReference type="ChEBI" id="CHEBI:15377"/>
        <dbReference type="ChEBI" id="CHEBI:15378"/>
        <dbReference type="ChEBI" id="CHEBI:16810"/>
        <dbReference type="ChEBI" id="CHEBI:16845"/>
        <dbReference type="ChEBI" id="CHEBI:29985"/>
        <dbReference type="ChEBI" id="CHEBI:57609"/>
        <dbReference type="EC" id="2.6.1.83"/>
    </reaction>
</comment>
<name>A0A9E3LSZ1_9NOST</name>
<dbReference type="GO" id="GO:0030170">
    <property type="term" value="F:pyridoxal phosphate binding"/>
    <property type="evidence" value="ECO:0007669"/>
    <property type="project" value="InterPro"/>
</dbReference>
<reference evidence="10" key="2">
    <citation type="journal article" date="2022" name="Microbiol. Resour. Announc.">
        <title>Metagenome Sequencing to Explore Phylogenomics of Terrestrial Cyanobacteria.</title>
        <authorList>
            <person name="Ward R.D."/>
            <person name="Stajich J.E."/>
            <person name="Johansen J.R."/>
            <person name="Huntemann M."/>
            <person name="Clum A."/>
            <person name="Foster B."/>
            <person name="Foster B."/>
            <person name="Roux S."/>
            <person name="Palaniappan K."/>
            <person name="Varghese N."/>
            <person name="Mukherjee S."/>
            <person name="Reddy T.B.K."/>
            <person name="Daum C."/>
            <person name="Copeland A."/>
            <person name="Chen I.A."/>
            <person name="Ivanova N.N."/>
            <person name="Kyrpides N.C."/>
            <person name="Shapiro N."/>
            <person name="Eloe-Fadrosh E.A."/>
            <person name="Pietrasiak N."/>
        </authorList>
    </citation>
    <scope>NUCLEOTIDE SEQUENCE</scope>
    <source>
        <strain evidence="10">HA4357-MV3</strain>
    </source>
</reference>
<evidence type="ECO:0000256" key="7">
    <source>
        <dbReference type="ARBA" id="ARBA00022898"/>
    </source>
</evidence>
<dbReference type="Proteomes" id="UP000813215">
    <property type="component" value="Unassembled WGS sequence"/>
</dbReference>
<evidence type="ECO:0000256" key="1">
    <source>
        <dbReference type="ARBA" id="ARBA00001933"/>
    </source>
</evidence>
<dbReference type="GO" id="GO:0010285">
    <property type="term" value="F:L,L-diaminopimelate aminotransferase activity"/>
    <property type="evidence" value="ECO:0007669"/>
    <property type="project" value="UniProtKB-EC"/>
</dbReference>
<comment type="cofactor">
    <cofactor evidence="1">
        <name>pyridoxal 5'-phosphate</name>
        <dbReference type="ChEBI" id="CHEBI:597326"/>
    </cofactor>
</comment>
<comment type="caution">
    <text evidence="10">The sequence shown here is derived from an EMBL/GenBank/DDBJ whole genome shotgun (WGS) entry which is preliminary data.</text>
</comment>
<dbReference type="InterPro" id="IPR015421">
    <property type="entry name" value="PyrdxlP-dep_Trfase_major"/>
</dbReference>
<dbReference type="InterPro" id="IPR015422">
    <property type="entry name" value="PyrdxlP-dep_Trfase_small"/>
</dbReference>
<dbReference type="InterPro" id="IPR004839">
    <property type="entry name" value="Aminotransferase_I/II_large"/>
</dbReference>
<dbReference type="CDD" id="cd00609">
    <property type="entry name" value="AAT_like"/>
    <property type="match status" value="1"/>
</dbReference>
<dbReference type="Gene3D" id="3.40.640.10">
    <property type="entry name" value="Type I PLP-dependent aspartate aminotransferase-like (Major domain)"/>
    <property type="match status" value="1"/>
</dbReference>
<evidence type="ECO:0000256" key="4">
    <source>
        <dbReference type="ARBA" id="ARBA00018052"/>
    </source>
</evidence>
<evidence type="ECO:0000256" key="2">
    <source>
        <dbReference type="ARBA" id="ARBA00004982"/>
    </source>
</evidence>
<evidence type="ECO:0000259" key="9">
    <source>
        <dbReference type="Pfam" id="PF00155"/>
    </source>
</evidence>
<evidence type="ECO:0000256" key="6">
    <source>
        <dbReference type="ARBA" id="ARBA00022679"/>
    </source>
</evidence>
<dbReference type="Pfam" id="PF00155">
    <property type="entry name" value="Aminotran_1_2"/>
    <property type="match status" value="1"/>
</dbReference>
<dbReference type="InterPro" id="IPR019942">
    <property type="entry name" value="DapL/ALD1"/>
</dbReference>
<dbReference type="AlphaFoldDB" id="A0A9E3LSZ1"/>
<organism evidence="10 11">
    <name type="scientific">Pelatocladus maniniholoensis HA4357-MV3</name>
    <dbReference type="NCBI Taxonomy" id="1117104"/>
    <lineage>
        <taxon>Bacteria</taxon>
        <taxon>Bacillati</taxon>
        <taxon>Cyanobacteriota</taxon>
        <taxon>Cyanophyceae</taxon>
        <taxon>Nostocales</taxon>
        <taxon>Nostocaceae</taxon>
        <taxon>Pelatocladus</taxon>
    </lineage>
</organism>
<dbReference type="SUPFAM" id="SSF53383">
    <property type="entry name" value="PLP-dependent transferases"/>
    <property type="match status" value="1"/>
</dbReference>
<keyword evidence="7" id="KW-0663">Pyridoxal phosphate</keyword>
<evidence type="ECO:0000256" key="5">
    <source>
        <dbReference type="ARBA" id="ARBA00022576"/>
    </source>
</evidence>
<dbReference type="InterPro" id="IPR015424">
    <property type="entry name" value="PyrdxlP-dep_Trfase"/>
</dbReference>